<accession>A0ABQ4HUK1</accession>
<dbReference type="EMBL" id="BOOZ01000012">
    <property type="protein sequence ID" value="GIJ09295.1"/>
    <property type="molecule type" value="Genomic_DNA"/>
</dbReference>
<sequence>MGCSSGPRAPHPPTTRIAFARLTCEPAPLVLNARPIPGLPYTTLPLHQLRTLLKGERYDADTTDEFWRQLAHHARECGPPWVVGTIGVTLPALWSLKPPLVYVPFVMTFATVLTGVVTLWVGLIVLHSRRLMPPAGTVRRAAVMRALRRDVVAPVIRPARGG</sequence>
<comment type="caution">
    <text evidence="2">The sequence shown here is derived from an EMBL/GenBank/DDBJ whole genome shotgun (WGS) entry which is preliminary data.</text>
</comment>
<keyword evidence="1" id="KW-0812">Transmembrane</keyword>
<protein>
    <recommendedName>
        <fullName evidence="4">DUF3040 domain-containing protein</fullName>
    </recommendedName>
</protein>
<feature type="transmembrane region" description="Helical" evidence="1">
    <location>
        <begin position="102"/>
        <end position="126"/>
    </location>
</feature>
<evidence type="ECO:0000313" key="3">
    <source>
        <dbReference type="Proteomes" id="UP000647017"/>
    </source>
</evidence>
<dbReference type="Proteomes" id="UP000647017">
    <property type="component" value="Unassembled WGS sequence"/>
</dbReference>
<keyword evidence="3" id="KW-1185">Reference proteome</keyword>
<gene>
    <name evidence="2" type="ORF">Van01_25090</name>
</gene>
<organism evidence="2 3">
    <name type="scientific">Micromonospora andamanensis</name>
    <dbReference type="NCBI Taxonomy" id="1287068"/>
    <lineage>
        <taxon>Bacteria</taxon>
        <taxon>Bacillati</taxon>
        <taxon>Actinomycetota</taxon>
        <taxon>Actinomycetes</taxon>
        <taxon>Micromonosporales</taxon>
        <taxon>Micromonosporaceae</taxon>
        <taxon>Micromonospora</taxon>
    </lineage>
</organism>
<reference evidence="2 3" key="1">
    <citation type="submission" date="2021-01" db="EMBL/GenBank/DDBJ databases">
        <title>Whole genome shotgun sequence of Verrucosispora andamanensis NBRC 109075.</title>
        <authorList>
            <person name="Komaki H."/>
            <person name="Tamura T."/>
        </authorList>
    </citation>
    <scope>NUCLEOTIDE SEQUENCE [LARGE SCALE GENOMIC DNA]</scope>
    <source>
        <strain evidence="2 3">NBRC 109075</strain>
    </source>
</reference>
<evidence type="ECO:0000313" key="2">
    <source>
        <dbReference type="EMBL" id="GIJ09295.1"/>
    </source>
</evidence>
<evidence type="ECO:0000256" key="1">
    <source>
        <dbReference type="SAM" id="Phobius"/>
    </source>
</evidence>
<proteinExistence type="predicted"/>
<keyword evidence="1" id="KW-0472">Membrane</keyword>
<name>A0ABQ4HUK1_9ACTN</name>
<dbReference type="RefSeq" id="WP_239099034.1">
    <property type="nucleotide sequence ID" value="NZ_BOOZ01000012.1"/>
</dbReference>
<evidence type="ECO:0008006" key="4">
    <source>
        <dbReference type="Google" id="ProtNLM"/>
    </source>
</evidence>
<keyword evidence="1" id="KW-1133">Transmembrane helix</keyword>